<dbReference type="InterPro" id="IPR027417">
    <property type="entry name" value="P-loop_NTPase"/>
</dbReference>
<protein>
    <submittedName>
        <fullName evidence="10">ATP-binding cassette, sub-family C (CFTR/MRP), member 2</fullName>
        <ecNumber evidence="10">1.3.1.74</ecNumber>
    </submittedName>
</protein>
<dbReference type="EMBL" id="KK105167">
    <property type="protein sequence ID" value="KIY92958.1"/>
    <property type="molecule type" value="Genomic_DNA"/>
</dbReference>
<feature type="domain" description="ABC transporter" evidence="9">
    <location>
        <begin position="268"/>
        <end position="441"/>
    </location>
</feature>
<evidence type="ECO:0000256" key="5">
    <source>
        <dbReference type="ARBA" id="ARBA00022989"/>
    </source>
</evidence>
<dbReference type="KEGG" id="mng:MNEG_15005"/>
<evidence type="ECO:0000256" key="2">
    <source>
        <dbReference type="ARBA" id="ARBA00022692"/>
    </source>
</evidence>
<dbReference type="InterPro" id="IPR036640">
    <property type="entry name" value="ABC1_TM_sf"/>
</dbReference>
<feature type="compositionally biased region" description="Low complexity" evidence="7">
    <location>
        <begin position="216"/>
        <end position="240"/>
    </location>
</feature>
<dbReference type="OrthoDB" id="538003at2759"/>
<dbReference type="GO" id="GO:0005524">
    <property type="term" value="F:ATP binding"/>
    <property type="evidence" value="ECO:0007669"/>
    <property type="project" value="UniProtKB-KW"/>
</dbReference>
<reference evidence="10 11" key="1">
    <citation type="journal article" date="2013" name="BMC Genomics">
        <title>Reconstruction of the lipid metabolism for the microalga Monoraphidium neglectum from its genome sequence reveals characteristics suitable for biofuel production.</title>
        <authorList>
            <person name="Bogen C."/>
            <person name="Al-Dilaimi A."/>
            <person name="Albersmeier A."/>
            <person name="Wichmann J."/>
            <person name="Grundmann M."/>
            <person name="Rupp O."/>
            <person name="Lauersen K.J."/>
            <person name="Blifernez-Klassen O."/>
            <person name="Kalinowski J."/>
            <person name="Goesmann A."/>
            <person name="Mussgnug J.H."/>
            <person name="Kruse O."/>
        </authorList>
    </citation>
    <scope>NUCLEOTIDE SEQUENCE [LARGE SCALE GENOMIC DNA]</scope>
    <source>
        <strain evidence="10 11">SAG 48.87</strain>
    </source>
</reference>
<evidence type="ECO:0000256" key="8">
    <source>
        <dbReference type="SAM" id="Phobius"/>
    </source>
</evidence>
<feature type="transmembrane region" description="Helical" evidence="8">
    <location>
        <begin position="66"/>
        <end position="92"/>
    </location>
</feature>
<dbReference type="EC" id="1.3.1.74" evidence="10"/>
<evidence type="ECO:0000256" key="1">
    <source>
        <dbReference type="ARBA" id="ARBA00009726"/>
    </source>
</evidence>
<keyword evidence="11" id="KW-1185">Reference proteome</keyword>
<feature type="region of interest" description="Disordered" evidence="7">
    <location>
        <begin position="107"/>
        <end position="143"/>
    </location>
</feature>
<evidence type="ECO:0000256" key="7">
    <source>
        <dbReference type="SAM" id="MobiDB-lite"/>
    </source>
</evidence>
<dbReference type="GeneID" id="25732623"/>
<evidence type="ECO:0000256" key="6">
    <source>
        <dbReference type="ARBA" id="ARBA00023136"/>
    </source>
</evidence>
<dbReference type="SMART" id="SM00382">
    <property type="entry name" value="AAA"/>
    <property type="match status" value="1"/>
</dbReference>
<keyword evidence="5 8" id="KW-1133">Transmembrane helix</keyword>
<dbReference type="Pfam" id="PF00005">
    <property type="entry name" value="ABC_tran"/>
    <property type="match status" value="1"/>
</dbReference>
<dbReference type="SUPFAM" id="SSF52540">
    <property type="entry name" value="P-loop containing nucleoside triphosphate hydrolases"/>
    <property type="match status" value="1"/>
</dbReference>
<dbReference type="PROSITE" id="PS00211">
    <property type="entry name" value="ABC_TRANSPORTER_1"/>
    <property type="match status" value="1"/>
</dbReference>
<dbReference type="SUPFAM" id="SSF90123">
    <property type="entry name" value="ABC transporter transmembrane region"/>
    <property type="match status" value="1"/>
</dbReference>
<dbReference type="CDD" id="cd03250">
    <property type="entry name" value="ABCC_MRP_domain1"/>
    <property type="match status" value="1"/>
</dbReference>
<dbReference type="Gene3D" id="3.40.50.300">
    <property type="entry name" value="P-loop containing nucleotide triphosphate hydrolases"/>
    <property type="match status" value="1"/>
</dbReference>
<evidence type="ECO:0000259" key="9">
    <source>
        <dbReference type="PROSITE" id="PS50893"/>
    </source>
</evidence>
<dbReference type="InterPro" id="IPR003593">
    <property type="entry name" value="AAA+_ATPase"/>
</dbReference>
<dbReference type="Gene3D" id="1.20.1560.10">
    <property type="entry name" value="ABC transporter type 1, transmembrane domain"/>
    <property type="match status" value="1"/>
</dbReference>
<dbReference type="InterPro" id="IPR050173">
    <property type="entry name" value="ABC_transporter_C-like"/>
</dbReference>
<gene>
    <name evidence="10" type="ORF">MNEG_15005</name>
</gene>
<keyword evidence="4 10" id="KW-0067">ATP-binding</keyword>
<dbReference type="GO" id="GO:0016887">
    <property type="term" value="F:ATP hydrolysis activity"/>
    <property type="evidence" value="ECO:0007669"/>
    <property type="project" value="InterPro"/>
</dbReference>
<dbReference type="GO" id="GO:0016020">
    <property type="term" value="C:membrane"/>
    <property type="evidence" value="ECO:0007669"/>
    <property type="project" value="InterPro"/>
</dbReference>
<accession>A0A0D2KA93</accession>
<dbReference type="GO" id="GO:0032440">
    <property type="term" value="F:2-alkenal reductase [NAD(P)H] activity"/>
    <property type="evidence" value="ECO:0007669"/>
    <property type="project" value="UniProtKB-EC"/>
</dbReference>
<feature type="region of interest" description="Disordered" evidence="7">
    <location>
        <begin position="163"/>
        <end position="286"/>
    </location>
</feature>
<evidence type="ECO:0000313" key="11">
    <source>
        <dbReference type="Proteomes" id="UP000054498"/>
    </source>
</evidence>
<organism evidence="10 11">
    <name type="scientific">Monoraphidium neglectum</name>
    <dbReference type="NCBI Taxonomy" id="145388"/>
    <lineage>
        <taxon>Eukaryota</taxon>
        <taxon>Viridiplantae</taxon>
        <taxon>Chlorophyta</taxon>
        <taxon>core chlorophytes</taxon>
        <taxon>Chlorophyceae</taxon>
        <taxon>CS clade</taxon>
        <taxon>Sphaeropleales</taxon>
        <taxon>Selenastraceae</taxon>
        <taxon>Monoraphidium</taxon>
    </lineage>
</organism>
<feature type="compositionally biased region" description="Low complexity" evidence="7">
    <location>
        <begin position="122"/>
        <end position="138"/>
    </location>
</feature>
<keyword evidence="3" id="KW-0547">Nucleotide-binding</keyword>
<dbReference type="Proteomes" id="UP000054498">
    <property type="component" value="Unassembled WGS sequence"/>
</dbReference>
<dbReference type="InterPro" id="IPR017871">
    <property type="entry name" value="ABC_transporter-like_CS"/>
</dbReference>
<evidence type="ECO:0000256" key="3">
    <source>
        <dbReference type="ARBA" id="ARBA00022741"/>
    </source>
</evidence>
<feature type="transmembrane region" description="Helical" evidence="8">
    <location>
        <begin position="33"/>
        <end position="54"/>
    </location>
</feature>
<dbReference type="PANTHER" id="PTHR24223">
    <property type="entry name" value="ATP-BINDING CASSETTE SUB-FAMILY C"/>
    <property type="match status" value="1"/>
</dbReference>
<comment type="similarity">
    <text evidence="1">Belongs to the ABC transporter superfamily. ABCC family. Conjugate transporter (TC 3.A.1.208) subfamily.</text>
</comment>
<evidence type="ECO:0000256" key="4">
    <source>
        <dbReference type="ARBA" id="ARBA00022840"/>
    </source>
</evidence>
<keyword evidence="10" id="KW-0560">Oxidoreductase</keyword>
<proteinExistence type="inferred from homology"/>
<feature type="compositionally biased region" description="Basic and acidic residues" evidence="7">
    <location>
        <begin position="245"/>
        <end position="255"/>
    </location>
</feature>
<evidence type="ECO:0000313" key="10">
    <source>
        <dbReference type="EMBL" id="KIY92958.1"/>
    </source>
</evidence>
<dbReference type="PANTHER" id="PTHR24223:SF453">
    <property type="entry name" value="ABC TRANSPORTER"/>
    <property type="match status" value="1"/>
</dbReference>
<dbReference type="RefSeq" id="XP_013891978.1">
    <property type="nucleotide sequence ID" value="XM_014036524.1"/>
</dbReference>
<dbReference type="PROSITE" id="PS50893">
    <property type="entry name" value="ABC_TRANSPORTER_2"/>
    <property type="match status" value="1"/>
</dbReference>
<dbReference type="GO" id="GO:0042626">
    <property type="term" value="F:ATPase-coupled transmembrane transporter activity"/>
    <property type="evidence" value="ECO:0007669"/>
    <property type="project" value="TreeGrafter"/>
</dbReference>
<dbReference type="STRING" id="145388.A0A0D2KA93"/>
<keyword evidence="6 8" id="KW-0472">Membrane</keyword>
<keyword evidence="2 8" id="KW-0812">Transmembrane</keyword>
<dbReference type="AlphaFoldDB" id="A0A0D2KA93"/>
<sequence>MKMLGWEDPFTSAICGIRKQEVRHSGRMAQIRGLNLALQFAMTPVVAFVTFSTYRALNGKLNVPSVFYALSLLNLPKLTMVYFFVLGVQFLAELKVSLRRIDDFLSMPEPPPPTHQRGLDQGAGAAPAAGAEAAAAGGRPSAEKRRLSFDALLGRRRSAAANGTGTVLDKEGKSSGVEVPVGGLRLGGADYDWSRNVEQLGLGPRKPTSSGGSSGSGDSSSASSGSDAGDAPEGAPAADGGVEGDAARSGREAARGAEPNGAASTPAESGASEGRSRRGRRRTLEGIELTVSPGELLGICGEVGAGKSSVLAALLGELQPIREADGSLKGGPEVRGSVAYCSQVPWIVAGSLRDNILFGKPLDDARYRAVIAACALEQDLLELPAGDETELGERGVNLSGGQKARVALARAAYSGADVMLLDDPLSAVDPRVGRILFDKAPGP</sequence>
<dbReference type="InterPro" id="IPR003439">
    <property type="entry name" value="ABC_transporter-like_ATP-bd"/>
</dbReference>
<name>A0A0D2KA93_9CHLO</name>